<dbReference type="InterPro" id="IPR036378">
    <property type="entry name" value="FAS1_dom_sf"/>
</dbReference>
<dbReference type="AlphaFoldDB" id="I5BWS5"/>
<proteinExistence type="predicted"/>
<organism evidence="2 3">
    <name type="scientific">Nitritalea halalkaliphila LW7</name>
    <dbReference type="NCBI Taxonomy" id="1189621"/>
    <lineage>
        <taxon>Bacteria</taxon>
        <taxon>Pseudomonadati</taxon>
        <taxon>Bacteroidota</taxon>
        <taxon>Cytophagia</taxon>
        <taxon>Cytophagales</taxon>
        <taxon>Cyclobacteriaceae</taxon>
        <taxon>Nitritalea</taxon>
    </lineage>
</organism>
<evidence type="ECO:0000313" key="2">
    <source>
        <dbReference type="EMBL" id="EIM74027.1"/>
    </source>
</evidence>
<dbReference type="PROSITE" id="PS50213">
    <property type="entry name" value="FAS1"/>
    <property type="match status" value="1"/>
</dbReference>
<dbReference type="Gene3D" id="2.30.180.10">
    <property type="entry name" value="FAS1 domain"/>
    <property type="match status" value="1"/>
</dbReference>
<sequence>MQAGDLVGTLQGDGPFTVFAPSNEAFSKLPAGTVEELLKPENKAQLVAVLTYHVVPGKVYSKDLKDGMKAKTAQGSEVTISLKDGKAMVNNANVATADIEASNGVVHVIDAVILPPM</sequence>
<dbReference type="InterPro" id="IPR050904">
    <property type="entry name" value="Adhesion/Biosynth-related"/>
</dbReference>
<dbReference type="FunFam" id="2.30.180.10:FF:000032">
    <property type="entry name" value="Fasciclin domain-containing protein, putative"/>
    <property type="match status" value="1"/>
</dbReference>
<comment type="caution">
    <text evidence="2">The sequence shown here is derived from an EMBL/GenBank/DDBJ whole genome shotgun (WGS) entry which is preliminary data.</text>
</comment>
<dbReference type="SMART" id="SM00554">
    <property type="entry name" value="FAS1"/>
    <property type="match status" value="1"/>
</dbReference>
<dbReference type="PATRIC" id="fig|1189621.3.peg.3476"/>
<dbReference type="EMBL" id="AJYA01000051">
    <property type="protein sequence ID" value="EIM74027.1"/>
    <property type="molecule type" value="Genomic_DNA"/>
</dbReference>
<dbReference type="SUPFAM" id="SSF82153">
    <property type="entry name" value="FAS1 domain"/>
    <property type="match status" value="1"/>
</dbReference>
<reference evidence="2 3" key="1">
    <citation type="submission" date="2012-05" db="EMBL/GenBank/DDBJ databases">
        <title>Genome sequence of Nitritalea halalkaliphila LW7.</title>
        <authorList>
            <person name="Jangir P.K."/>
            <person name="Singh A."/>
            <person name="Shivaji S."/>
            <person name="Sharma R."/>
        </authorList>
    </citation>
    <scope>NUCLEOTIDE SEQUENCE [LARGE SCALE GENOMIC DNA]</scope>
    <source>
        <strain evidence="2 3">LW7</strain>
    </source>
</reference>
<dbReference type="InterPro" id="IPR000782">
    <property type="entry name" value="FAS1_domain"/>
</dbReference>
<keyword evidence="3" id="KW-1185">Reference proteome</keyword>
<dbReference type="Proteomes" id="UP000005551">
    <property type="component" value="Unassembled WGS sequence"/>
</dbReference>
<protein>
    <submittedName>
        <fullName evidence="2">Beta-ig-h3/fasciclin</fullName>
    </submittedName>
</protein>
<name>I5BWS5_9BACT</name>
<accession>I5BWS5</accession>
<evidence type="ECO:0000259" key="1">
    <source>
        <dbReference type="PROSITE" id="PS50213"/>
    </source>
</evidence>
<evidence type="ECO:0000313" key="3">
    <source>
        <dbReference type="Proteomes" id="UP000005551"/>
    </source>
</evidence>
<dbReference type="Pfam" id="PF02469">
    <property type="entry name" value="Fasciclin"/>
    <property type="match status" value="1"/>
</dbReference>
<dbReference type="STRING" id="1189621.A3SI_16762"/>
<feature type="domain" description="FAS1" evidence="1">
    <location>
        <begin position="1"/>
        <end position="113"/>
    </location>
</feature>
<gene>
    <name evidence="2" type="ORF">A3SI_16762</name>
</gene>
<dbReference type="PANTHER" id="PTHR10900">
    <property type="entry name" value="PERIOSTIN-RELATED"/>
    <property type="match status" value="1"/>
</dbReference>
<dbReference type="PANTHER" id="PTHR10900:SF77">
    <property type="entry name" value="FI19380P1"/>
    <property type="match status" value="1"/>
</dbReference>